<comment type="subunit">
    <text evidence="2">Homotrimer.</text>
</comment>
<evidence type="ECO:0000256" key="10">
    <source>
        <dbReference type="RuleBase" id="RU366026"/>
    </source>
</evidence>
<keyword evidence="13" id="KW-1185">Reference proteome</keyword>
<keyword evidence="4 10" id="KW-0547">Nucleotide-binding</keyword>
<comment type="catalytic activity">
    <reaction evidence="6">
        <text>cob(I)alamin-[corrinoid adenosyltransferase] + ATP = apo-[corrinoid adenosyltransferase] + adenosylcob(III)alamin + triphosphate</text>
        <dbReference type="Rhea" id="RHEA:56796"/>
        <dbReference type="Rhea" id="RHEA-COMP:14743"/>
        <dbReference type="Rhea" id="RHEA-COMP:14744"/>
        <dbReference type="ChEBI" id="CHEBI:18036"/>
        <dbReference type="ChEBI" id="CHEBI:18408"/>
        <dbReference type="ChEBI" id="CHEBI:30616"/>
        <dbReference type="ChEBI" id="CHEBI:60488"/>
        <dbReference type="ChEBI" id="CHEBI:83228"/>
    </reaction>
    <physiologicalReaction direction="left-to-right" evidence="6">
        <dbReference type="Rhea" id="RHEA:56797"/>
    </physiologicalReaction>
</comment>
<evidence type="ECO:0000259" key="11">
    <source>
        <dbReference type="Pfam" id="PF01923"/>
    </source>
</evidence>
<dbReference type="EMBL" id="JANBPY010002320">
    <property type="protein sequence ID" value="KAJ1955510.1"/>
    <property type="molecule type" value="Genomic_DNA"/>
</dbReference>
<keyword evidence="5 10" id="KW-0067">ATP-binding</keyword>
<evidence type="ECO:0000256" key="9">
    <source>
        <dbReference type="ARBA" id="ARBA00075216"/>
    </source>
</evidence>
<name>A0A9W8AIN2_9FUNG</name>
<proteinExistence type="inferred from homology"/>
<dbReference type="InterPro" id="IPR036451">
    <property type="entry name" value="CblAdoTrfase-like_sf"/>
</dbReference>
<evidence type="ECO:0000256" key="5">
    <source>
        <dbReference type="ARBA" id="ARBA00022840"/>
    </source>
</evidence>
<dbReference type="InterPro" id="IPR029499">
    <property type="entry name" value="PduO-typ"/>
</dbReference>
<evidence type="ECO:0000256" key="2">
    <source>
        <dbReference type="ARBA" id="ARBA00011233"/>
    </source>
</evidence>
<comment type="caution">
    <text evidence="12">The sequence shown here is derived from an EMBL/GenBank/DDBJ whole genome shotgun (WGS) entry which is preliminary data.</text>
</comment>
<dbReference type="AlphaFoldDB" id="A0A9W8AIN2"/>
<comment type="similarity">
    <text evidence="1 10">Belongs to the Cob(I)alamin adenosyltransferase family.</text>
</comment>
<organism evidence="12 13">
    <name type="scientific">Dispira parvispora</name>
    <dbReference type="NCBI Taxonomy" id="1520584"/>
    <lineage>
        <taxon>Eukaryota</taxon>
        <taxon>Fungi</taxon>
        <taxon>Fungi incertae sedis</taxon>
        <taxon>Zoopagomycota</taxon>
        <taxon>Kickxellomycotina</taxon>
        <taxon>Dimargaritomycetes</taxon>
        <taxon>Dimargaritales</taxon>
        <taxon>Dimargaritaceae</taxon>
        <taxon>Dispira</taxon>
    </lineage>
</organism>
<evidence type="ECO:0000256" key="6">
    <source>
        <dbReference type="ARBA" id="ARBA00051988"/>
    </source>
</evidence>
<evidence type="ECO:0000256" key="7">
    <source>
        <dbReference type="ARBA" id="ARBA00056747"/>
    </source>
</evidence>
<evidence type="ECO:0000313" key="13">
    <source>
        <dbReference type="Proteomes" id="UP001150925"/>
    </source>
</evidence>
<dbReference type="GO" id="GO:0009235">
    <property type="term" value="P:cobalamin metabolic process"/>
    <property type="evidence" value="ECO:0007669"/>
    <property type="project" value="UniProtKB-ARBA"/>
</dbReference>
<dbReference type="PANTHER" id="PTHR12213">
    <property type="entry name" value="CORRINOID ADENOSYLTRANSFERASE"/>
    <property type="match status" value="1"/>
</dbReference>
<comment type="function">
    <text evidence="7">Converts cob(I)alamin to adenosylcobalamin (adenosylcob(III)alamin), a coenzyme for methylmalonyl-CoA mutase, therefore participates in the final step of the vitamin B12 conversion. Generates adenosylcobalamin (AdoCbl) and directly delivers the cofactor to MUT in a transfer that is stimulated by ATP-binding to MMAB and gated by MMAA.</text>
</comment>
<feature type="domain" description="Cobalamin adenosyltransferase-like" evidence="11">
    <location>
        <begin position="11"/>
        <end position="179"/>
    </location>
</feature>
<dbReference type="PANTHER" id="PTHR12213:SF0">
    <property type="entry name" value="CORRINOID ADENOSYLTRANSFERASE MMAB"/>
    <property type="match status" value="1"/>
</dbReference>
<dbReference type="OrthoDB" id="549173at2759"/>
<dbReference type="InterPro" id="IPR016030">
    <property type="entry name" value="CblAdoTrfase-like"/>
</dbReference>
<keyword evidence="3 10" id="KW-0808">Transferase</keyword>
<protein>
    <recommendedName>
        <fullName evidence="8">Corrinoid adenosyltransferase MMAB</fullName>
    </recommendedName>
    <alternativeName>
        <fullName evidence="9">ATP:co(I)rrinoid adenosyltransferase MMAB</fullName>
    </alternativeName>
</protein>
<evidence type="ECO:0000313" key="12">
    <source>
        <dbReference type="EMBL" id="KAJ1955510.1"/>
    </source>
</evidence>
<dbReference type="GO" id="GO:0005524">
    <property type="term" value="F:ATP binding"/>
    <property type="evidence" value="ECO:0007669"/>
    <property type="project" value="UniProtKB-UniRule"/>
</dbReference>
<accession>A0A9W8AIN2</accession>
<dbReference type="Gene3D" id="1.20.1200.10">
    <property type="entry name" value="Cobalamin adenosyltransferase-like"/>
    <property type="match status" value="1"/>
</dbReference>
<gene>
    <name evidence="12" type="ORF">IWQ62_005513</name>
</gene>
<dbReference type="Proteomes" id="UP001150925">
    <property type="component" value="Unassembled WGS sequence"/>
</dbReference>
<dbReference type="NCBIfam" id="TIGR00636">
    <property type="entry name" value="PduO_Nterm"/>
    <property type="match status" value="1"/>
</dbReference>
<dbReference type="Pfam" id="PF01923">
    <property type="entry name" value="Cob_adeno_trans"/>
    <property type="match status" value="1"/>
</dbReference>
<dbReference type="FunFam" id="1.20.1200.10:FF:000001">
    <property type="entry name" value="Cob(I)yrinic acid a,c-diamide adenosyltransferase"/>
    <property type="match status" value="1"/>
</dbReference>
<reference evidence="12" key="1">
    <citation type="submission" date="2022-07" db="EMBL/GenBank/DDBJ databases">
        <title>Phylogenomic reconstructions and comparative analyses of Kickxellomycotina fungi.</title>
        <authorList>
            <person name="Reynolds N.K."/>
            <person name="Stajich J.E."/>
            <person name="Barry K."/>
            <person name="Grigoriev I.V."/>
            <person name="Crous P."/>
            <person name="Smith M.E."/>
        </authorList>
    </citation>
    <scope>NUCLEOTIDE SEQUENCE</scope>
    <source>
        <strain evidence="12">RSA 1196</strain>
    </source>
</reference>
<dbReference type="SUPFAM" id="SSF89028">
    <property type="entry name" value="Cobalamin adenosyltransferase-like"/>
    <property type="match status" value="1"/>
</dbReference>
<evidence type="ECO:0000256" key="8">
    <source>
        <dbReference type="ARBA" id="ARBA00071654"/>
    </source>
</evidence>
<dbReference type="GO" id="GO:0008817">
    <property type="term" value="F:corrinoid adenosyltransferase activity"/>
    <property type="evidence" value="ECO:0007669"/>
    <property type="project" value="TreeGrafter"/>
</dbReference>
<evidence type="ECO:0000256" key="1">
    <source>
        <dbReference type="ARBA" id="ARBA00007487"/>
    </source>
</evidence>
<evidence type="ECO:0000256" key="4">
    <source>
        <dbReference type="ARBA" id="ARBA00022741"/>
    </source>
</evidence>
<sequence>MAEANPPKSRLYTRTGDKGLTSLYSGDRVSKTHPIIEALGTLDELNSSIGIAHYYCEQAGNGLADQLKQIQQRIFEIGASVATPAASSSEVKQERTNFDGNWLRFLERWVDEVDAQNPPLRQFILPSGGESAIFLHQCRSVCRRAERLLVLVNEESALSPDVLKYVNRLSDYFFAAARRAAHYDQKVETVFVGNEKAPVDE</sequence>
<evidence type="ECO:0000256" key="3">
    <source>
        <dbReference type="ARBA" id="ARBA00022679"/>
    </source>
</evidence>